<dbReference type="Pfam" id="PF03061">
    <property type="entry name" value="4HBT"/>
    <property type="match status" value="1"/>
</dbReference>
<feature type="region of interest" description="Disordered" evidence="1">
    <location>
        <begin position="1"/>
        <end position="48"/>
    </location>
</feature>
<dbReference type="RefSeq" id="WP_013425003.1">
    <property type="nucleotide sequence ID" value="NC_014666.1"/>
</dbReference>
<dbReference type="KEGG" id="fri:FraEuI1c_3878"/>
<dbReference type="InterPro" id="IPR006683">
    <property type="entry name" value="Thioestr_dom"/>
</dbReference>
<keyword evidence="4" id="KW-1185">Reference proteome</keyword>
<dbReference type="AlphaFoldDB" id="E3J5E1"/>
<dbReference type="STRING" id="298654.FraEuI1c_3878"/>
<dbReference type="EMBL" id="CP002299">
    <property type="protein sequence ID" value="ADP81885.1"/>
    <property type="molecule type" value="Genomic_DNA"/>
</dbReference>
<dbReference type="InterPro" id="IPR029069">
    <property type="entry name" value="HotDog_dom_sf"/>
</dbReference>
<organism evidence="3 4">
    <name type="scientific">Pseudofrankia inefficax (strain DSM 45817 / CECT 9037 / DDB 130130 / EuI1c)</name>
    <name type="common">Frankia inefficax</name>
    <dbReference type="NCBI Taxonomy" id="298654"/>
    <lineage>
        <taxon>Bacteria</taxon>
        <taxon>Bacillati</taxon>
        <taxon>Actinomycetota</taxon>
        <taxon>Actinomycetes</taxon>
        <taxon>Frankiales</taxon>
        <taxon>Frankiaceae</taxon>
        <taxon>Pseudofrankia</taxon>
    </lineage>
</organism>
<dbReference type="HOGENOM" id="CLU_072037_0_0_11"/>
<evidence type="ECO:0000256" key="1">
    <source>
        <dbReference type="SAM" id="MobiDB-lite"/>
    </source>
</evidence>
<reference evidence="3 4" key="1">
    <citation type="submission" date="2010-10" db="EMBL/GenBank/DDBJ databases">
        <title>Complete sequence of Frankia sp. EuI1c.</title>
        <authorList>
            <consortium name="US DOE Joint Genome Institute"/>
            <person name="Lucas S."/>
            <person name="Copeland A."/>
            <person name="Lapidus A."/>
            <person name="Cheng J.-F."/>
            <person name="Bruce D."/>
            <person name="Goodwin L."/>
            <person name="Pitluck S."/>
            <person name="Chertkov O."/>
            <person name="Detter J.C."/>
            <person name="Han C."/>
            <person name="Tapia R."/>
            <person name="Land M."/>
            <person name="Hauser L."/>
            <person name="Jeffries C."/>
            <person name="Kyrpides N."/>
            <person name="Ivanova N."/>
            <person name="Mikhailova N."/>
            <person name="Beauchemin N."/>
            <person name="Sen A."/>
            <person name="Sur S.A."/>
            <person name="Gtari M."/>
            <person name="Wall L."/>
            <person name="Tisa L."/>
            <person name="Woyke T."/>
        </authorList>
    </citation>
    <scope>NUCLEOTIDE SEQUENCE [LARGE SCALE GENOMIC DNA]</scope>
    <source>
        <strain evidence="4">DSM 45817 / CECT 9037 / EuI1c</strain>
    </source>
</reference>
<feature type="compositionally biased region" description="Low complexity" evidence="1">
    <location>
        <begin position="1"/>
        <end position="22"/>
    </location>
</feature>
<dbReference type="eggNOG" id="COG2050">
    <property type="taxonomic scope" value="Bacteria"/>
</dbReference>
<evidence type="ECO:0000259" key="2">
    <source>
        <dbReference type="Pfam" id="PF03061"/>
    </source>
</evidence>
<name>E3J5E1_PSEI1</name>
<evidence type="ECO:0000313" key="4">
    <source>
        <dbReference type="Proteomes" id="UP000002484"/>
    </source>
</evidence>
<feature type="domain" description="Thioesterase" evidence="2">
    <location>
        <begin position="87"/>
        <end position="152"/>
    </location>
</feature>
<proteinExistence type="predicted"/>
<protein>
    <submittedName>
        <fullName evidence="3">Thioesterase superfamily protein</fullName>
    </submittedName>
</protein>
<gene>
    <name evidence="3" type="ordered locus">FraEuI1c_3878</name>
</gene>
<dbReference type="InParanoid" id="E3J5E1"/>
<accession>E3J5E1</accession>
<feature type="compositionally biased region" description="Basic and acidic residues" evidence="1">
    <location>
        <begin position="34"/>
        <end position="44"/>
    </location>
</feature>
<dbReference type="Proteomes" id="UP000002484">
    <property type="component" value="Chromosome"/>
</dbReference>
<dbReference type="OrthoDB" id="4528430at2"/>
<dbReference type="Gene3D" id="3.10.129.10">
    <property type="entry name" value="Hotdog Thioesterase"/>
    <property type="match status" value="2"/>
</dbReference>
<sequence>MDVAARSGPGAHPAPASAVPASGGSGEVPAARAAAHDEAARDEAPPTSHIVTELGLRLTDGEGALHGHAQVTPHLCVPGTSTLRTSVLATWADVIAGTVVGEALSPRIPLTLDLEIQLYAQARSGARIGVAARLLKVGRTVVVSETRFHDEASGAPLAVALISFIASPNPRDVFPEGFPRAWGNPPLLAQPLADRVGGRIVVPGTFEMARRPDGLNATGAIQGGLVSFAAEEAASSLVAGPVVVEAMNVRYFRPISTGPARAVAEGDGRFSVVRITDVGVGKLSTVATVRLTDPA</sequence>
<evidence type="ECO:0000313" key="3">
    <source>
        <dbReference type="EMBL" id="ADP81885.1"/>
    </source>
</evidence>
<dbReference type="SUPFAM" id="SSF54637">
    <property type="entry name" value="Thioesterase/thiol ester dehydrase-isomerase"/>
    <property type="match status" value="2"/>
</dbReference>